<dbReference type="Gene3D" id="3.30.160.60">
    <property type="entry name" value="Classic Zinc Finger"/>
    <property type="match status" value="1"/>
</dbReference>
<feature type="compositionally biased region" description="Basic and acidic residues" evidence="6">
    <location>
        <begin position="373"/>
        <end position="382"/>
    </location>
</feature>
<dbReference type="InterPro" id="IPR013087">
    <property type="entry name" value="Znf_C2H2_type"/>
</dbReference>
<dbReference type="EMBL" id="CAJZBQ010000021">
    <property type="protein sequence ID" value="CAG9318830.1"/>
    <property type="molecule type" value="Genomic_DNA"/>
</dbReference>
<keyword evidence="10" id="KW-1185">Reference proteome</keyword>
<feature type="compositionally biased region" description="Acidic residues" evidence="6">
    <location>
        <begin position="447"/>
        <end position="456"/>
    </location>
</feature>
<feature type="compositionally biased region" description="Basic and acidic residues" evidence="6">
    <location>
        <begin position="411"/>
        <end position="426"/>
    </location>
</feature>
<dbReference type="CDD" id="cd06257">
    <property type="entry name" value="DnaJ"/>
    <property type="match status" value="1"/>
</dbReference>
<dbReference type="InterPro" id="IPR051964">
    <property type="entry name" value="Chaperone_stress_response"/>
</dbReference>
<dbReference type="SUPFAM" id="SSF57667">
    <property type="entry name" value="beta-beta-alpha zinc fingers"/>
    <property type="match status" value="1"/>
</dbReference>
<dbReference type="GO" id="GO:0008270">
    <property type="term" value="F:zinc ion binding"/>
    <property type="evidence" value="ECO:0007669"/>
    <property type="project" value="UniProtKB-KW"/>
</dbReference>
<evidence type="ECO:0000256" key="6">
    <source>
        <dbReference type="SAM" id="MobiDB-lite"/>
    </source>
</evidence>
<feature type="coiled-coil region" evidence="5">
    <location>
        <begin position="216"/>
        <end position="274"/>
    </location>
</feature>
<feature type="domain" description="C2H2-type" evidence="8">
    <location>
        <begin position="480"/>
        <end position="508"/>
    </location>
</feature>
<evidence type="ECO:0000259" key="7">
    <source>
        <dbReference type="PROSITE" id="PS50076"/>
    </source>
</evidence>
<dbReference type="PANTHER" id="PTHR44029">
    <property type="entry name" value="DNAJ HOMOLOG SUBFAMILY C MEMBER 21"/>
    <property type="match status" value="1"/>
</dbReference>
<accession>A0AAU9IXV4</accession>
<sequence length="508" mass="60442">MVSKTDYYELLGVTTSATPDELKLAYRKKALEWHPDKNPDRIDEAHDMFKAINEAYQVLSDTQERAWYDSHKDEILTGNKTEEMDLWPYFSEAAFPGGFTDEADGFFTVYRELFENIGLKENSEAKNKNEVQQRPKFGNSTSSIEEVKEFYNFWTHFSTIREFTWADAYNPAEAPNRNIRRLIDAENKKERNKEKRAFNEMVRDLVAYLKKRDSRWMNYQEELRNEKIRKANEEEQKKKEETAKKKEIMEQFRKEQAERYAREYEEKLKREMDENGEAAEYSSEEEVIYLCELCKKNFKTEKQLHNHENSKMHKQKLQQLQKEEEETKIPPEEIKNEEIPKKKNKKNKKEQKEEIVMPKEEVKEESEEETEDPHENEADHMHKLLKNRQAFAEEHEESSEDERGKKKKKNKVEETKDEVLIPERKVGKAKQKRNKKEAKNEPKVPEEAEEVEEKQEEEQKKGKAKLKREKKAQNQNSSEFKCRTCGSDCGSKNKLFSHLKETGHAIAK</sequence>
<dbReference type="PANTHER" id="PTHR44029:SF1">
    <property type="entry name" value="DNAJ HOMOLOG SUBFAMILY C MEMBER 21"/>
    <property type="match status" value="1"/>
</dbReference>
<feature type="compositionally biased region" description="Basic and acidic residues" evidence="6">
    <location>
        <begin position="437"/>
        <end position="446"/>
    </location>
</feature>
<dbReference type="SMART" id="SM00355">
    <property type="entry name" value="ZnF_C2H2"/>
    <property type="match status" value="2"/>
</dbReference>
<dbReference type="SMART" id="SM00271">
    <property type="entry name" value="DnaJ"/>
    <property type="match status" value="1"/>
</dbReference>
<dbReference type="Pfam" id="PF21884">
    <property type="entry name" value="ZUO1-like_ZHD"/>
    <property type="match status" value="1"/>
</dbReference>
<feature type="compositionally biased region" description="Basic residues" evidence="6">
    <location>
        <begin position="427"/>
        <end position="436"/>
    </location>
</feature>
<dbReference type="SUPFAM" id="SSF46565">
    <property type="entry name" value="Chaperone J-domain"/>
    <property type="match status" value="1"/>
</dbReference>
<feature type="region of interest" description="Disordered" evidence="6">
    <location>
        <begin position="305"/>
        <end position="483"/>
    </location>
</feature>
<dbReference type="InterPro" id="IPR022755">
    <property type="entry name" value="Znf_C2H2_jaz"/>
</dbReference>
<evidence type="ECO:0000313" key="10">
    <source>
        <dbReference type="Proteomes" id="UP001162131"/>
    </source>
</evidence>
<comment type="caution">
    <text evidence="9">The sequence shown here is derived from an EMBL/GenBank/DDBJ whole genome shotgun (WGS) entry which is preliminary data.</text>
</comment>
<evidence type="ECO:0000256" key="1">
    <source>
        <dbReference type="ARBA" id="ARBA00022723"/>
    </source>
</evidence>
<dbReference type="PROSITE" id="PS00636">
    <property type="entry name" value="DNAJ_1"/>
    <property type="match status" value="1"/>
</dbReference>
<dbReference type="AlphaFoldDB" id="A0AAU9IXV4"/>
<proteinExistence type="predicted"/>
<feature type="compositionally biased region" description="Basic and acidic residues" evidence="6">
    <location>
        <begin position="350"/>
        <end position="362"/>
    </location>
</feature>
<evidence type="ECO:0000256" key="3">
    <source>
        <dbReference type="ARBA" id="ARBA00022833"/>
    </source>
</evidence>
<feature type="compositionally biased region" description="Basic and acidic residues" evidence="6">
    <location>
        <begin position="321"/>
        <end position="341"/>
    </location>
</feature>
<evidence type="ECO:0000259" key="8">
    <source>
        <dbReference type="PROSITE" id="PS50157"/>
    </source>
</evidence>
<dbReference type="InterPro" id="IPR036236">
    <property type="entry name" value="Znf_C2H2_sf"/>
</dbReference>
<dbReference type="Gene3D" id="1.10.287.110">
    <property type="entry name" value="DnaJ domain"/>
    <property type="match status" value="1"/>
</dbReference>
<protein>
    <submittedName>
        <fullName evidence="9">Uncharacterized protein</fullName>
    </submittedName>
</protein>
<evidence type="ECO:0000256" key="5">
    <source>
        <dbReference type="SAM" id="Coils"/>
    </source>
</evidence>
<dbReference type="PROSITE" id="PS00028">
    <property type="entry name" value="ZINC_FINGER_C2H2_1"/>
    <property type="match status" value="2"/>
</dbReference>
<feature type="compositionally biased region" description="Acidic residues" evidence="6">
    <location>
        <begin position="363"/>
        <end position="372"/>
    </location>
</feature>
<evidence type="ECO:0000256" key="4">
    <source>
        <dbReference type="PROSITE-ProRule" id="PRU00042"/>
    </source>
</evidence>
<dbReference type="PRINTS" id="PR00625">
    <property type="entry name" value="JDOMAIN"/>
</dbReference>
<dbReference type="PROSITE" id="PS50157">
    <property type="entry name" value="ZINC_FINGER_C2H2_2"/>
    <property type="match status" value="2"/>
</dbReference>
<organism evidence="9 10">
    <name type="scientific">Blepharisma stoltei</name>
    <dbReference type="NCBI Taxonomy" id="1481888"/>
    <lineage>
        <taxon>Eukaryota</taxon>
        <taxon>Sar</taxon>
        <taxon>Alveolata</taxon>
        <taxon>Ciliophora</taxon>
        <taxon>Postciliodesmatophora</taxon>
        <taxon>Heterotrichea</taxon>
        <taxon>Heterotrichida</taxon>
        <taxon>Blepharismidae</taxon>
        <taxon>Blepharisma</taxon>
    </lineage>
</organism>
<feature type="domain" description="C2H2-type" evidence="8">
    <location>
        <begin position="289"/>
        <end position="318"/>
    </location>
</feature>
<feature type="domain" description="J" evidence="7">
    <location>
        <begin position="6"/>
        <end position="72"/>
    </location>
</feature>
<dbReference type="InterPro" id="IPR018253">
    <property type="entry name" value="DnaJ_domain_CS"/>
</dbReference>
<keyword evidence="5" id="KW-0175">Coiled coil</keyword>
<dbReference type="FunFam" id="1.10.287.110:FF:000046">
    <property type="entry name" value="dnaJ homolog subfamily C member 21"/>
    <property type="match status" value="1"/>
</dbReference>
<evidence type="ECO:0000313" key="9">
    <source>
        <dbReference type="EMBL" id="CAG9318830.1"/>
    </source>
</evidence>
<reference evidence="9" key="1">
    <citation type="submission" date="2021-09" db="EMBL/GenBank/DDBJ databases">
        <authorList>
            <consortium name="AG Swart"/>
            <person name="Singh M."/>
            <person name="Singh A."/>
            <person name="Seah K."/>
            <person name="Emmerich C."/>
        </authorList>
    </citation>
    <scope>NUCLEOTIDE SEQUENCE</scope>
    <source>
        <strain evidence="9">ATCC30299</strain>
    </source>
</reference>
<keyword evidence="2 4" id="KW-0863">Zinc-finger</keyword>
<dbReference type="Pfam" id="PF12171">
    <property type="entry name" value="zf-C2H2_jaz"/>
    <property type="match status" value="1"/>
</dbReference>
<keyword evidence="3" id="KW-0862">Zinc</keyword>
<name>A0AAU9IXV4_9CILI</name>
<dbReference type="Pfam" id="PF00226">
    <property type="entry name" value="DnaJ"/>
    <property type="match status" value="1"/>
</dbReference>
<dbReference type="InterPro" id="IPR001623">
    <property type="entry name" value="DnaJ_domain"/>
</dbReference>
<keyword evidence="1" id="KW-0479">Metal-binding</keyword>
<dbReference type="Proteomes" id="UP001162131">
    <property type="component" value="Unassembled WGS sequence"/>
</dbReference>
<evidence type="ECO:0000256" key="2">
    <source>
        <dbReference type="ARBA" id="ARBA00022771"/>
    </source>
</evidence>
<dbReference type="PROSITE" id="PS50076">
    <property type="entry name" value="DNAJ_2"/>
    <property type="match status" value="1"/>
</dbReference>
<dbReference type="InterPro" id="IPR054076">
    <property type="entry name" value="ZUO1-like_ZHD"/>
</dbReference>
<dbReference type="GO" id="GO:0005737">
    <property type="term" value="C:cytoplasm"/>
    <property type="evidence" value="ECO:0007669"/>
    <property type="project" value="TreeGrafter"/>
</dbReference>
<gene>
    <name evidence="9" type="ORF">BSTOLATCC_MIC22193</name>
</gene>
<dbReference type="InterPro" id="IPR036869">
    <property type="entry name" value="J_dom_sf"/>
</dbReference>